<dbReference type="InterPro" id="IPR036625">
    <property type="entry name" value="E3-bd_dom_sf"/>
</dbReference>
<evidence type="ECO:0000256" key="2">
    <source>
        <dbReference type="ARBA" id="ARBA00007317"/>
    </source>
</evidence>
<dbReference type="InterPro" id="IPR004167">
    <property type="entry name" value="PSBD"/>
</dbReference>
<comment type="similarity">
    <text evidence="2 6">Belongs to the 2-oxoacid dehydrogenase family.</text>
</comment>
<comment type="cofactor">
    <cofactor evidence="1 6">
        <name>(R)-lipoate</name>
        <dbReference type="ChEBI" id="CHEBI:83088"/>
    </cofactor>
</comment>
<dbReference type="SUPFAM" id="SSF52777">
    <property type="entry name" value="CoA-dependent acyltransferases"/>
    <property type="match status" value="1"/>
</dbReference>
<dbReference type="PANTHER" id="PTHR43178">
    <property type="entry name" value="DIHYDROLIPOAMIDE ACETYLTRANSFERASE COMPONENT OF PYRUVATE DEHYDROGENASE COMPLEX"/>
    <property type="match status" value="1"/>
</dbReference>
<keyword evidence="4 6" id="KW-0450">Lipoyl</keyword>
<dbReference type="OrthoDB" id="9805770at2"/>
<keyword evidence="9" id="KW-0670">Pyruvate</keyword>
<dbReference type="Proteomes" id="UP000062160">
    <property type="component" value="Unassembled WGS sequence"/>
</dbReference>
<gene>
    <name evidence="9" type="ORF">TSYNT_996</name>
</gene>
<evidence type="ECO:0000256" key="3">
    <source>
        <dbReference type="ARBA" id="ARBA00022679"/>
    </source>
</evidence>
<dbReference type="EMBL" id="DF977003">
    <property type="protein sequence ID" value="GAQ25847.1"/>
    <property type="molecule type" value="Genomic_DNA"/>
</dbReference>
<keyword evidence="10" id="KW-1185">Reference proteome</keyword>
<dbReference type="FunFam" id="3.30.559.10:FF:000007">
    <property type="entry name" value="Dihydrolipoamide acetyltransferase component of pyruvate dehydrogenase complex"/>
    <property type="match status" value="1"/>
</dbReference>
<dbReference type="RefSeq" id="WP_059033438.1">
    <property type="nucleotide sequence ID" value="NZ_DF977003.1"/>
</dbReference>
<organism evidence="9">
    <name type="scientific">Tepidanaerobacter syntrophicus</name>
    <dbReference type="NCBI Taxonomy" id="224999"/>
    <lineage>
        <taxon>Bacteria</taxon>
        <taxon>Bacillati</taxon>
        <taxon>Bacillota</taxon>
        <taxon>Clostridia</taxon>
        <taxon>Thermosediminibacterales</taxon>
        <taxon>Tepidanaerobacteraceae</taxon>
        <taxon>Tepidanaerobacter</taxon>
    </lineage>
</organism>
<evidence type="ECO:0000313" key="10">
    <source>
        <dbReference type="Proteomes" id="UP000062160"/>
    </source>
</evidence>
<dbReference type="GO" id="GO:0005737">
    <property type="term" value="C:cytoplasm"/>
    <property type="evidence" value="ECO:0007669"/>
    <property type="project" value="TreeGrafter"/>
</dbReference>
<protein>
    <recommendedName>
        <fullName evidence="6">Dihydrolipoamide acetyltransferase component of pyruvate dehydrogenase complex</fullName>
        <ecNumber evidence="6">2.3.1.-</ecNumber>
    </recommendedName>
</protein>
<evidence type="ECO:0000256" key="5">
    <source>
        <dbReference type="ARBA" id="ARBA00023315"/>
    </source>
</evidence>
<dbReference type="Gene3D" id="2.40.50.100">
    <property type="match status" value="1"/>
</dbReference>
<dbReference type="SUPFAM" id="SSF47005">
    <property type="entry name" value="Peripheral subunit-binding domain of 2-oxo acid dehydrogenase complex"/>
    <property type="match status" value="1"/>
</dbReference>
<accession>A0A0U9HS12</accession>
<evidence type="ECO:0000256" key="4">
    <source>
        <dbReference type="ARBA" id="ARBA00022823"/>
    </source>
</evidence>
<dbReference type="AlphaFoldDB" id="A0A0U9HS12"/>
<dbReference type="GO" id="GO:0031405">
    <property type="term" value="F:lipoic acid binding"/>
    <property type="evidence" value="ECO:0007669"/>
    <property type="project" value="TreeGrafter"/>
</dbReference>
<evidence type="ECO:0000256" key="6">
    <source>
        <dbReference type="RuleBase" id="RU003423"/>
    </source>
</evidence>
<dbReference type="PANTHER" id="PTHR43178:SF5">
    <property type="entry name" value="LIPOAMIDE ACYLTRANSFERASE COMPONENT OF BRANCHED-CHAIN ALPHA-KETO ACID DEHYDROGENASE COMPLEX, MITOCHONDRIAL"/>
    <property type="match status" value="1"/>
</dbReference>
<dbReference type="Pfam" id="PF00364">
    <property type="entry name" value="Biotin_lipoyl"/>
    <property type="match status" value="1"/>
</dbReference>
<dbReference type="Gene3D" id="3.30.559.10">
    <property type="entry name" value="Chloramphenicol acetyltransferase-like domain"/>
    <property type="match status" value="1"/>
</dbReference>
<dbReference type="SUPFAM" id="SSF51230">
    <property type="entry name" value="Single hybrid motif"/>
    <property type="match status" value="1"/>
</dbReference>
<feature type="domain" description="Lipoyl-binding" evidence="7">
    <location>
        <begin position="1"/>
        <end position="77"/>
    </location>
</feature>
<keyword evidence="5 6" id="KW-0012">Acyltransferase</keyword>
<dbReference type="Pfam" id="PF00198">
    <property type="entry name" value="2-oxoacid_dh"/>
    <property type="match status" value="1"/>
</dbReference>
<evidence type="ECO:0000313" key="9">
    <source>
        <dbReference type="EMBL" id="GAQ25847.1"/>
    </source>
</evidence>
<dbReference type="CDD" id="cd06849">
    <property type="entry name" value="lipoyl_domain"/>
    <property type="match status" value="1"/>
</dbReference>
<evidence type="ECO:0000256" key="1">
    <source>
        <dbReference type="ARBA" id="ARBA00001938"/>
    </source>
</evidence>
<dbReference type="PROSITE" id="PS51826">
    <property type="entry name" value="PSBD"/>
    <property type="match status" value="1"/>
</dbReference>
<dbReference type="InterPro" id="IPR050743">
    <property type="entry name" value="2-oxoacid_DH_E2_comp"/>
</dbReference>
<keyword evidence="3 6" id="KW-0808">Transferase</keyword>
<dbReference type="EC" id="2.3.1.-" evidence="6"/>
<dbReference type="Gene3D" id="4.10.320.10">
    <property type="entry name" value="E3-binding domain"/>
    <property type="match status" value="1"/>
</dbReference>
<sequence>MNVLKLPAFGMSARRGKIVEWLVKEGDTVKANEPLYNMESEKSSITVEAPYDLIVRKIIHQEGDFDVGTPIAIVSLPDEEFDEQELNKLLSEILNDTTKDTLGEKTEKAKDTIPKDIRNIKATPFARKLATELKVNLENVIGTGPDGLITDRDVKKYIEEFKEKENYQLIRLTGFAKISAEHLTESWKNIPHIVQFMEVNANSLVNAREKLISEMKFSYTDLLIKLVAITLEKHPKLNATMEKENEIKNWKKINISVAIETPYGLTVPVIKNADERSLQEIHKEIERLAEKSRQNKLAPSDISGGTFTISNLGTYGAELGFPIINAPQVALLYIGAIRQKPWIVDGKIDIAMIISLSLACYHRAIDGAVAARFAKDLREVIENAETYLL</sequence>
<proteinExistence type="inferred from homology"/>
<reference evidence="9" key="1">
    <citation type="journal article" date="2016" name="Genome Announc.">
        <title>Draft Genome Sequence of the Syntrophic Lactate-Degrading Bacterium Tepidanaerobacter syntrophicus JLT.</title>
        <authorList>
            <person name="Matsuura N."/>
            <person name="Ohashi A."/>
            <person name="Tourlousse D.M."/>
            <person name="Sekiguchi Y."/>
        </authorList>
    </citation>
    <scope>NUCLEOTIDE SEQUENCE [LARGE SCALE GENOMIC DNA]</scope>
    <source>
        <strain evidence="9">JL</strain>
    </source>
</reference>
<dbReference type="STRING" id="224999.GCA_001485475_01883"/>
<dbReference type="InterPro" id="IPR011053">
    <property type="entry name" value="Single_hybrid_motif"/>
</dbReference>
<dbReference type="Pfam" id="PF02817">
    <property type="entry name" value="E3_binding"/>
    <property type="match status" value="1"/>
</dbReference>
<evidence type="ECO:0000259" key="8">
    <source>
        <dbReference type="PROSITE" id="PS51826"/>
    </source>
</evidence>
<dbReference type="InterPro" id="IPR000089">
    <property type="entry name" value="Biotin_lipoyl"/>
</dbReference>
<dbReference type="GO" id="GO:0016407">
    <property type="term" value="F:acetyltransferase activity"/>
    <property type="evidence" value="ECO:0007669"/>
    <property type="project" value="TreeGrafter"/>
</dbReference>
<dbReference type="PROSITE" id="PS50968">
    <property type="entry name" value="BIOTINYL_LIPOYL"/>
    <property type="match status" value="1"/>
</dbReference>
<feature type="domain" description="Peripheral subunit-binding (PSBD)" evidence="8">
    <location>
        <begin position="121"/>
        <end position="158"/>
    </location>
</feature>
<dbReference type="InterPro" id="IPR023213">
    <property type="entry name" value="CAT-like_dom_sf"/>
</dbReference>
<name>A0A0U9HS12_9FIRM</name>
<evidence type="ECO:0000259" key="7">
    <source>
        <dbReference type="PROSITE" id="PS50968"/>
    </source>
</evidence>
<dbReference type="InterPro" id="IPR001078">
    <property type="entry name" value="2-oxoacid_DH_actylTfrase"/>
</dbReference>